<evidence type="ECO:0000313" key="5">
    <source>
        <dbReference type="Proteomes" id="UP001142489"/>
    </source>
</evidence>
<dbReference type="PANTHER" id="PTHR11909">
    <property type="entry name" value="CASEIN KINASE-RELATED"/>
    <property type="match status" value="1"/>
</dbReference>
<dbReference type="GO" id="GO:0005524">
    <property type="term" value="F:ATP binding"/>
    <property type="evidence" value="ECO:0007669"/>
    <property type="project" value="InterPro"/>
</dbReference>
<evidence type="ECO:0000256" key="1">
    <source>
        <dbReference type="ARBA" id="ARBA00012513"/>
    </source>
</evidence>
<reference evidence="4" key="1">
    <citation type="journal article" date="2023" name="DNA Res.">
        <title>Chromosome-level genome assembly of Phrynocephalus forsythii using third-generation DNA sequencing and Hi-C analysis.</title>
        <authorList>
            <person name="Qi Y."/>
            <person name="Zhao W."/>
            <person name="Zhao Y."/>
            <person name="Niu C."/>
            <person name="Cao S."/>
            <person name="Zhang Y."/>
        </authorList>
    </citation>
    <scope>NUCLEOTIDE SEQUENCE</scope>
    <source>
        <tissue evidence="4">Muscle</tissue>
    </source>
</reference>
<dbReference type="InterPro" id="IPR008271">
    <property type="entry name" value="Ser/Thr_kinase_AS"/>
</dbReference>
<name>A0A9Q0Y2Q4_9SAUR</name>
<dbReference type="GO" id="GO:0004674">
    <property type="term" value="F:protein serine/threonine kinase activity"/>
    <property type="evidence" value="ECO:0007669"/>
    <property type="project" value="UniProtKB-EC"/>
</dbReference>
<gene>
    <name evidence="4" type="ORF">JRQ81_005225</name>
</gene>
<sequence>MSNFVICLQTGRDSASSVFFFNWQGPGNKHSFPLLPAFVPLNTCERAQKRRPARQNPTFPLTRSFRQEAGFPLPCPRPIGYFPKERRRRSNRISQSEGSRCPLLAPPRPPRRCDWARRASRLDGDVAGREKGASRDGRAIRGEGRSGQVCSEWGPPAASWGEMPPKRKGKYNLPVPLQEGIILKDTEKREWRLGRMIAQGGFGLIYLASPRIDRPVDDKAEHVIKVEYLENGPLFSELKFYQRAAKQEDTELNISPWCCDSYRFMVMERLGEDLQTTFERKGRKFSKEMVLHLGVRMLNVLEYIHEREYVHGDIKAANLLFGYKNPHERFNMARSFDAKLKISFWCAQYTCNAITFTSCFGRTGPTQFAK</sequence>
<dbReference type="Pfam" id="PF00069">
    <property type="entry name" value="Pkinase"/>
    <property type="match status" value="1"/>
</dbReference>
<dbReference type="InterPro" id="IPR050235">
    <property type="entry name" value="CK1_Ser-Thr_kinase"/>
</dbReference>
<dbReference type="EMBL" id="JAPFRF010000002">
    <property type="protein sequence ID" value="KAJ7341295.1"/>
    <property type="molecule type" value="Genomic_DNA"/>
</dbReference>
<dbReference type="Proteomes" id="UP001142489">
    <property type="component" value="Unassembled WGS sequence"/>
</dbReference>
<dbReference type="SMART" id="SM00220">
    <property type="entry name" value="S_TKc"/>
    <property type="match status" value="1"/>
</dbReference>
<organism evidence="4 5">
    <name type="scientific">Phrynocephalus forsythii</name>
    <dbReference type="NCBI Taxonomy" id="171643"/>
    <lineage>
        <taxon>Eukaryota</taxon>
        <taxon>Metazoa</taxon>
        <taxon>Chordata</taxon>
        <taxon>Craniata</taxon>
        <taxon>Vertebrata</taxon>
        <taxon>Euteleostomi</taxon>
        <taxon>Lepidosauria</taxon>
        <taxon>Squamata</taxon>
        <taxon>Bifurcata</taxon>
        <taxon>Unidentata</taxon>
        <taxon>Episquamata</taxon>
        <taxon>Toxicofera</taxon>
        <taxon>Iguania</taxon>
        <taxon>Acrodonta</taxon>
        <taxon>Agamidae</taxon>
        <taxon>Agaminae</taxon>
        <taxon>Phrynocephalus</taxon>
    </lineage>
</organism>
<comment type="caution">
    <text evidence="4">The sequence shown here is derived from an EMBL/GenBank/DDBJ whole genome shotgun (WGS) entry which is preliminary data.</text>
</comment>
<feature type="region of interest" description="Disordered" evidence="2">
    <location>
        <begin position="126"/>
        <end position="165"/>
    </location>
</feature>
<dbReference type="InterPro" id="IPR011009">
    <property type="entry name" value="Kinase-like_dom_sf"/>
</dbReference>
<keyword evidence="5" id="KW-1185">Reference proteome</keyword>
<feature type="compositionally biased region" description="Basic and acidic residues" evidence="2">
    <location>
        <begin position="126"/>
        <end position="144"/>
    </location>
</feature>
<dbReference type="SUPFAM" id="SSF56112">
    <property type="entry name" value="Protein kinase-like (PK-like)"/>
    <property type="match status" value="1"/>
</dbReference>
<feature type="domain" description="Protein kinase" evidence="3">
    <location>
        <begin position="191"/>
        <end position="370"/>
    </location>
</feature>
<accession>A0A9Q0Y2Q4</accession>
<dbReference type="OrthoDB" id="2687620at2759"/>
<dbReference type="Gene3D" id="1.10.510.10">
    <property type="entry name" value="Transferase(Phosphotransferase) domain 1"/>
    <property type="match status" value="1"/>
</dbReference>
<dbReference type="AlphaFoldDB" id="A0A9Q0Y2Q4"/>
<evidence type="ECO:0000256" key="2">
    <source>
        <dbReference type="SAM" id="MobiDB-lite"/>
    </source>
</evidence>
<protein>
    <recommendedName>
        <fullName evidence="1">non-specific serine/threonine protein kinase</fullName>
        <ecNumber evidence="1">2.7.11.1</ecNumber>
    </recommendedName>
</protein>
<proteinExistence type="predicted"/>
<evidence type="ECO:0000313" key="4">
    <source>
        <dbReference type="EMBL" id="KAJ7341295.1"/>
    </source>
</evidence>
<dbReference type="PROSITE" id="PS00108">
    <property type="entry name" value="PROTEIN_KINASE_ST"/>
    <property type="match status" value="1"/>
</dbReference>
<dbReference type="PROSITE" id="PS50011">
    <property type="entry name" value="PROTEIN_KINASE_DOM"/>
    <property type="match status" value="1"/>
</dbReference>
<dbReference type="EC" id="2.7.11.1" evidence="1"/>
<feature type="region of interest" description="Disordered" evidence="2">
    <location>
        <begin position="84"/>
        <end position="105"/>
    </location>
</feature>
<dbReference type="InterPro" id="IPR000719">
    <property type="entry name" value="Prot_kinase_dom"/>
</dbReference>
<evidence type="ECO:0000259" key="3">
    <source>
        <dbReference type="PROSITE" id="PS50011"/>
    </source>
</evidence>